<feature type="transmembrane region" description="Helical" evidence="1">
    <location>
        <begin position="117"/>
        <end position="138"/>
    </location>
</feature>
<accession>A0ABR7GI12</accession>
<dbReference type="Gene3D" id="3.30.565.10">
    <property type="entry name" value="Histidine kinase-like ATPase, C-terminal domain"/>
    <property type="match status" value="1"/>
</dbReference>
<protein>
    <submittedName>
        <fullName evidence="3">GHKL domain-containing protein</fullName>
    </submittedName>
</protein>
<evidence type="ECO:0000259" key="2">
    <source>
        <dbReference type="Pfam" id="PF14501"/>
    </source>
</evidence>
<sequence>MILGMLQLTHNATTLLFGVYLSAAFLGIVMKRSNILRLLGFSCATGLLYLGVFLTLGEAMTRELYPLIVHLPLILLLVLYYKYRPLVAAISVLTAYLCCQISNWVGIAFLTLTHEQWCYYAIRIVVTVMVFLFLLLHVSDATARLLEKSTESLAILGIIPFVYYIFDYATNVYTSLLYSGSKVVVEFLGFVLCTTYLLFLFLYFKQYEEQQETLHQNQLMELMRDQSQKDLVTLHQAQQSVSIMRHDMRHFLLAISSMIENDKKEDALNYIHELVSTSDQMAIQKYCTNELVNTVLSAQDDLLKKQDIRLEHTIQIPNTLPLSDVDVTAILSNGLENAMHAVSKLPIEQRIITLHMRMHDEKLLISIKNPCATLPEIKDGMPQSKKLGHGFGTKSIRYIAEKAGGNCQFTVDGNYFVLRVIV</sequence>
<organism evidence="3 4">
    <name type="scientific">Roseburia lenta</name>
    <dbReference type="NCBI Taxonomy" id="2763061"/>
    <lineage>
        <taxon>Bacteria</taxon>
        <taxon>Bacillati</taxon>
        <taxon>Bacillota</taxon>
        <taxon>Clostridia</taxon>
        <taxon>Lachnospirales</taxon>
        <taxon>Lachnospiraceae</taxon>
        <taxon>Roseburia</taxon>
    </lineage>
</organism>
<evidence type="ECO:0000313" key="3">
    <source>
        <dbReference type="EMBL" id="MBC5686928.1"/>
    </source>
</evidence>
<name>A0ABR7GI12_9FIRM</name>
<evidence type="ECO:0000256" key="1">
    <source>
        <dbReference type="SAM" id="Phobius"/>
    </source>
</evidence>
<feature type="transmembrane region" description="Helical" evidence="1">
    <location>
        <begin position="153"/>
        <end position="171"/>
    </location>
</feature>
<evidence type="ECO:0000313" key="4">
    <source>
        <dbReference type="Proteomes" id="UP000643810"/>
    </source>
</evidence>
<dbReference type="InterPro" id="IPR036890">
    <property type="entry name" value="HATPase_C_sf"/>
</dbReference>
<comment type="caution">
    <text evidence="3">The sequence shown here is derived from an EMBL/GenBank/DDBJ whole genome shotgun (WGS) entry which is preliminary data.</text>
</comment>
<keyword evidence="4" id="KW-1185">Reference proteome</keyword>
<proteinExistence type="predicted"/>
<feature type="transmembrane region" description="Helical" evidence="1">
    <location>
        <begin position="87"/>
        <end position="110"/>
    </location>
</feature>
<dbReference type="EMBL" id="JACOPG010000004">
    <property type="protein sequence ID" value="MBC5686928.1"/>
    <property type="molecule type" value="Genomic_DNA"/>
</dbReference>
<feature type="transmembrane region" description="Helical" evidence="1">
    <location>
        <begin position="12"/>
        <end position="29"/>
    </location>
</feature>
<feature type="domain" description="Sensor histidine kinase NatK-like C-terminal" evidence="2">
    <location>
        <begin position="325"/>
        <end position="421"/>
    </location>
</feature>
<keyword evidence="1" id="KW-0472">Membrane</keyword>
<keyword evidence="1" id="KW-0812">Transmembrane</keyword>
<dbReference type="CDD" id="cd16935">
    <property type="entry name" value="HATPase_AgrC-ComD-like"/>
    <property type="match status" value="1"/>
</dbReference>
<reference evidence="3 4" key="1">
    <citation type="submission" date="2020-08" db="EMBL/GenBank/DDBJ databases">
        <title>Genome public.</title>
        <authorList>
            <person name="Liu C."/>
            <person name="Sun Q."/>
        </authorList>
    </citation>
    <scope>NUCLEOTIDE SEQUENCE [LARGE SCALE GENOMIC DNA]</scope>
    <source>
        <strain evidence="3 4">NSJ-9</strain>
    </source>
</reference>
<dbReference type="SUPFAM" id="SSF55874">
    <property type="entry name" value="ATPase domain of HSP90 chaperone/DNA topoisomerase II/histidine kinase"/>
    <property type="match status" value="1"/>
</dbReference>
<dbReference type="Pfam" id="PF14501">
    <property type="entry name" value="HATPase_c_5"/>
    <property type="match status" value="1"/>
</dbReference>
<dbReference type="RefSeq" id="WP_186854570.1">
    <property type="nucleotide sequence ID" value="NZ_JACOPG010000004.1"/>
</dbReference>
<feature type="transmembrane region" description="Helical" evidence="1">
    <location>
        <begin position="35"/>
        <end position="57"/>
    </location>
</feature>
<feature type="transmembrane region" description="Helical" evidence="1">
    <location>
        <begin position="183"/>
        <end position="204"/>
    </location>
</feature>
<dbReference type="Proteomes" id="UP000643810">
    <property type="component" value="Unassembled WGS sequence"/>
</dbReference>
<dbReference type="InterPro" id="IPR032834">
    <property type="entry name" value="NatK-like_C"/>
</dbReference>
<feature type="transmembrane region" description="Helical" evidence="1">
    <location>
        <begin position="64"/>
        <end position="81"/>
    </location>
</feature>
<keyword evidence="1" id="KW-1133">Transmembrane helix</keyword>
<gene>
    <name evidence="3" type="ORF">H8R94_09985</name>
</gene>